<evidence type="ECO:0000313" key="6">
    <source>
        <dbReference type="Proteomes" id="UP000242638"/>
    </source>
</evidence>
<feature type="chain" id="PRO_5018172260" evidence="3">
    <location>
        <begin position="27"/>
        <end position="770"/>
    </location>
</feature>
<dbReference type="GO" id="GO:0006642">
    <property type="term" value="P:triglyceride mobilization"/>
    <property type="evidence" value="ECO:0007669"/>
    <property type="project" value="TreeGrafter"/>
</dbReference>
<dbReference type="SMART" id="SM00638">
    <property type="entry name" value="LPD_N"/>
    <property type="match status" value="1"/>
</dbReference>
<evidence type="ECO:0000256" key="3">
    <source>
        <dbReference type="SAM" id="SignalP"/>
    </source>
</evidence>
<feature type="domain" description="Vitellogenin" evidence="4">
    <location>
        <begin position="29"/>
        <end position="640"/>
    </location>
</feature>
<dbReference type="Pfam" id="PF01347">
    <property type="entry name" value="Vitellogenin_N"/>
    <property type="match status" value="1"/>
</dbReference>
<dbReference type="PANTHER" id="PTHR13769:SF5">
    <property type="entry name" value="APOLIPOPROTEIN B-100-RELATED"/>
    <property type="match status" value="1"/>
</dbReference>
<dbReference type="Gene3D" id="1.25.10.20">
    <property type="entry name" value="Vitellinogen, superhelical"/>
    <property type="match status" value="1"/>
</dbReference>
<dbReference type="PANTHER" id="PTHR13769">
    <property type="entry name" value="APOLIPOPROTEIN B"/>
    <property type="match status" value="1"/>
</dbReference>
<dbReference type="GO" id="GO:0034359">
    <property type="term" value="C:mature chylomicron"/>
    <property type="evidence" value="ECO:0007669"/>
    <property type="project" value="TreeGrafter"/>
</dbReference>
<dbReference type="InterPro" id="IPR001747">
    <property type="entry name" value="Vitellogenin_N"/>
</dbReference>
<dbReference type="InterPro" id="IPR015255">
    <property type="entry name" value="Vitellinogen_open_b-sht"/>
</dbReference>
<dbReference type="GO" id="GO:0034362">
    <property type="term" value="C:low-density lipoprotein particle"/>
    <property type="evidence" value="ECO:0007669"/>
    <property type="project" value="TreeGrafter"/>
</dbReference>
<dbReference type="Gene3D" id="2.30.230.10">
    <property type="entry name" value="Lipovitellin, beta-sheet shell regions, chain A"/>
    <property type="match status" value="1"/>
</dbReference>
<name>A0A3P9NK50_POERE</name>
<dbReference type="Pfam" id="PF09172">
    <property type="entry name" value="Vit_open_b-sht"/>
    <property type="match status" value="1"/>
</dbReference>
<reference evidence="6" key="1">
    <citation type="submission" date="2013-11" db="EMBL/GenBank/DDBJ databases">
        <title>The genomic landscape of the Guanapo guppy.</title>
        <authorList>
            <person name="Kuenstner A."/>
            <person name="Dreyer C."/>
        </authorList>
    </citation>
    <scope>NUCLEOTIDE SEQUENCE</scope>
    <source>
        <strain evidence="6">Guanapo</strain>
    </source>
</reference>
<dbReference type="GO" id="GO:0050750">
    <property type="term" value="F:low-density lipoprotein particle receptor binding"/>
    <property type="evidence" value="ECO:0007669"/>
    <property type="project" value="TreeGrafter"/>
</dbReference>
<keyword evidence="1 3" id="KW-0732">Signal</keyword>
<dbReference type="InterPro" id="IPR011030">
    <property type="entry name" value="Lipovitellin_superhlx_dom"/>
</dbReference>
<dbReference type="GeneTree" id="ENSGT00590000083139"/>
<evidence type="ECO:0000256" key="1">
    <source>
        <dbReference type="ARBA" id="ARBA00022729"/>
    </source>
</evidence>
<dbReference type="SUPFAM" id="SSF48431">
    <property type="entry name" value="Lipovitellin-phosvitin complex, superhelical domain"/>
    <property type="match status" value="1"/>
</dbReference>
<evidence type="ECO:0000256" key="2">
    <source>
        <dbReference type="PROSITE-ProRule" id="PRU00557"/>
    </source>
</evidence>
<evidence type="ECO:0000313" key="5">
    <source>
        <dbReference type="Ensembl" id="ENSPREP00000009927.1"/>
    </source>
</evidence>
<keyword evidence="6" id="KW-1185">Reference proteome</keyword>
<dbReference type="GO" id="GO:0042632">
    <property type="term" value="P:cholesterol homeostasis"/>
    <property type="evidence" value="ECO:0007669"/>
    <property type="project" value="TreeGrafter"/>
</dbReference>
<organism evidence="5 6">
    <name type="scientific">Poecilia reticulata</name>
    <name type="common">Guppy</name>
    <name type="synonym">Acanthophacelus reticulatus</name>
    <dbReference type="NCBI Taxonomy" id="8081"/>
    <lineage>
        <taxon>Eukaryota</taxon>
        <taxon>Metazoa</taxon>
        <taxon>Chordata</taxon>
        <taxon>Craniata</taxon>
        <taxon>Vertebrata</taxon>
        <taxon>Euteleostomi</taxon>
        <taxon>Actinopterygii</taxon>
        <taxon>Neopterygii</taxon>
        <taxon>Teleostei</taxon>
        <taxon>Neoteleostei</taxon>
        <taxon>Acanthomorphata</taxon>
        <taxon>Ovalentaria</taxon>
        <taxon>Atherinomorphae</taxon>
        <taxon>Cyprinodontiformes</taxon>
        <taxon>Poeciliidae</taxon>
        <taxon>Poeciliinae</taxon>
        <taxon>Poecilia</taxon>
    </lineage>
</organism>
<proteinExistence type="predicted"/>
<dbReference type="GO" id="GO:0034361">
    <property type="term" value="C:very-low-density lipoprotein particle"/>
    <property type="evidence" value="ECO:0007669"/>
    <property type="project" value="TreeGrafter"/>
</dbReference>
<dbReference type="InterPro" id="IPR015816">
    <property type="entry name" value="Vitellinogen_b-sht_N"/>
</dbReference>
<protein>
    <submittedName>
        <fullName evidence="5">Apolipoprotein Bb, tandem duplicate 1</fullName>
    </submittedName>
</protein>
<dbReference type="InterPro" id="IPR015819">
    <property type="entry name" value="Lipid_transp_b-sht_shell"/>
</dbReference>
<dbReference type="GO" id="GO:0120020">
    <property type="term" value="F:cholesterol transfer activity"/>
    <property type="evidence" value="ECO:0007669"/>
    <property type="project" value="TreeGrafter"/>
</dbReference>
<evidence type="ECO:0000259" key="4">
    <source>
        <dbReference type="PROSITE" id="PS51211"/>
    </source>
</evidence>
<dbReference type="Proteomes" id="UP000242638">
    <property type="component" value="Unassembled WGS sequence"/>
</dbReference>
<dbReference type="GO" id="GO:0030301">
    <property type="term" value="P:cholesterol transport"/>
    <property type="evidence" value="ECO:0007669"/>
    <property type="project" value="TreeGrafter"/>
</dbReference>
<dbReference type="InterPro" id="IPR052418">
    <property type="entry name" value="Apolipoprotein_B"/>
</dbReference>
<dbReference type="SMART" id="SM01169">
    <property type="entry name" value="DUF1943"/>
    <property type="match status" value="1"/>
</dbReference>
<reference evidence="5" key="2">
    <citation type="submission" date="2025-08" db="UniProtKB">
        <authorList>
            <consortium name="Ensembl"/>
        </authorList>
    </citation>
    <scope>IDENTIFICATION</scope>
    <source>
        <strain evidence="5">Guanapo</strain>
    </source>
</reference>
<dbReference type="Ensembl" id="ENSPRET00000010043.1">
    <property type="protein sequence ID" value="ENSPREP00000009927.1"/>
    <property type="gene ID" value="ENSPREG00000006694.1"/>
</dbReference>
<accession>A0A3P9NK50</accession>
<dbReference type="GO" id="GO:0042953">
    <property type="term" value="P:lipoprotein transport"/>
    <property type="evidence" value="ECO:0007669"/>
    <property type="project" value="TreeGrafter"/>
</dbReference>
<sequence length="770" mass="85853">SCNEPAMGVSKLCLLLLLSISALAMAQRYKPLHKYEYRYEAESLNAISGASELKNGPKVEIEVPQMCSFILHTTGCSLSEVVDTDANVKKKKHYTFSLRYPLKFAVEGEYDVKLFPADGETTTILNFKRGIVSAMAVPLLGEEKNRNMPTIHGKCTTSYTSNAREDIDTDISLHRDLSTCDKFVPIKDHSSPLALLTGMHYPLAQLVRSSQTCNYKFDNEKKHMTSGSCTEEHLVIPFSHKGKYGFTNVGKQELTLVQVSSHNDRVFERGKSFDLNMEIVEDKSSIQDKDVAVNLMRQLVNLPENEGERRAHLFHTLISTVRGMKTETLKAALPEAIALSRFLTYQVLAQCGTPECSSAIMHILRTFDTSDLEVDAAVFALGLMSNPSALLINDLLEMAKYKPSKPIMYALSNVKKTIPEIHSVAEFMASQLGDCTGAKDHTFMTLRVIGNMAPAVIPVSPALRTAVIQCVKEPAASQIVQQAAIQVYRQIPVPDEVLLDNSNPVQERIAAYLIIMKDPQPSELTQLINALSSEANQQFRSFVISHITNILSSSEPETEDLRQKIQNALQGNEIGPTMDPIKFSRNYKIGSVQGNMIFEGVSYLPKEVMLEMTLRAFGFEIDMMEIGMTGEGFEPTIEALFGENGFFPDTALKTMYFVSENMPQAVNEILENAIPALKRNRMKREVLQAAFNTHIYSSHVFGELVNDLKTAQSPEAMVYLKLLGNELGYLRTNDIEEMTYSAGRLIDKMLKMFPQEVSSKKQNQAVLVES</sequence>
<reference evidence="5" key="3">
    <citation type="submission" date="2025-09" db="UniProtKB">
        <authorList>
            <consortium name="Ensembl"/>
        </authorList>
    </citation>
    <scope>IDENTIFICATION</scope>
    <source>
        <strain evidence="5">Guanapo</strain>
    </source>
</reference>
<dbReference type="PROSITE" id="PS51211">
    <property type="entry name" value="VITELLOGENIN"/>
    <property type="match status" value="1"/>
</dbReference>
<feature type="signal peptide" evidence="3">
    <location>
        <begin position="1"/>
        <end position="26"/>
    </location>
</feature>
<comment type="caution">
    <text evidence="2">Lacks conserved residue(s) required for the propagation of feature annotation.</text>
</comment>
<dbReference type="SUPFAM" id="SSF56968">
    <property type="entry name" value="Lipovitellin-phosvitin complex, beta-sheet shell regions"/>
    <property type="match status" value="2"/>
</dbReference>
<dbReference type="AlphaFoldDB" id="A0A3P9NK50"/>